<evidence type="ECO:0000313" key="1">
    <source>
        <dbReference type="EMBL" id="KAF9459957.1"/>
    </source>
</evidence>
<organism evidence="1 2">
    <name type="scientific">Collybia nuda</name>
    <dbReference type="NCBI Taxonomy" id="64659"/>
    <lineage>
        <taxon>Eukaryota</taxon>
        <taxon>Fungi</taxon>
        <taxon>Dikarya</taxon>
        <taxon>Basidiomycota</taxon>
        <taxon>Agaricomycotina</taxon>
        <taxon>Agaricomycetes</taxon>
        <taxon>Agaricomycetidae</taxon>
        <taxon>Agaricales</taxon>
        <taxon>Tricholomatineae</taxon>
        <taxon>Clitocybaceae</taxon>
        <taxon>Collybia</taxon>
    </lineage>
</organism>
<protein>
    <submittedName>
        <fullName evidence="1">Uncharacterized protein</fullName>
    </submittedName>
</protein>
<evidence type="ECO:0000313" key="2">
    <source>
        <dbReference type="Proteomes" id="UP000807353"/>
    </source>
</evidence>
<gene>
    <name evidence="1" type="ORF">BDZ94DRAFT_1267057</name>
</gene>
<proteinExistence type="predicted"/>
<accession>A0A9P5Y0E7</accession>
<comment type="caution">
    <text evidence="1">The sequence shown here is derived from an EMBL/GenBank/DDBJ whole genome shotgun (WGS) entry which is preliminary data.</text>
</comment>
<reference evidence="1" key="1">
    <citation type="submission" date="2020-11" db="EMBL/GenBank/DDBJ databases">
        <authorList>
            <consortium name="DOE Joint Genome Institute"/>
            <person name="Ahrendt S."/>
            <person name="Riley R."/>
            <person name="Andreopoulos W."/>
            <person name="Labutti K."/>
            <person name="Pangilinan J."/>
            <person name="Ruiz-Duenas F.J."/>
            <person name="Barrasa J.M."/>
            <person name="Sanchez-Garcia M."/>
            <person name="Camarero S."/>
            <person name="Miyauchi S."/>
            <person name="Serrano A."/>
            <person name="Linde D."/>
            <person name="Babiker R."/>
            <person name="Drula E."/>
            <person name="Ayuso-Fernandez I."/>
            <person name="Pacheco R."/>
            <person name="Padilla G."/>
            <person name="Ferreira P."/>
            <person name="Barriuso J."/>
            <person name="Kellner H."/>
            <person name="Castanera R."/>
            <person name="Alfaro M."/>
            <person name="Ramirez L."/>
            <person name="Pisabarro A.G."/>
            <person name="Kuo A."/>
            <person name="Tritt A."/>
            <person name="Lipzen A."/>
            <person name="He G."/>
            <person name="Yan M."/>
            <person name="Ng V."/>
            <person name="Cullen D."/>
            <person name="Martin F."/>
            <person name="Rosso M.-N."/>
            <person name="Henrissat B."/>
            <person name="Hibbett D."/>
            <person name="Martinez A.T."/>
            <person name="Grigoriev I.V."/>
        </authorList>
    </citation>
    <scope>NUCLEOTIDE SEQUENCE</scope>
    <source>
        <strain evidence="1">CBS 247.69</strain>
    </source>
</reference>
<dbReference type="Proteomes" id="UP000807353">
    <property type="component" value="Unassembled WGS sequence"/>
</dbReference>
<name>A0A9P5Y0E7_9AGAR</name>
<sequence>MCVPHRVATLRIDFKTDIIHPFHYVGQIGDQTEYHGYFHSTEVFRNTPLSVPLYFES</sequence>
<dbReference type="EMBL" id="MU150307">
    <property type="protein sequence ID" value="KAF9459957.1"/>
    <property type="molecule type" value="Genomic_DNA"/>
</dbReference>
<keyword evidence="2" id="KW-1185">Reference proteome</keyword>
<dbReference type="AlphaFoldDB" id="A0A9P5Y0E7"/>